<proteinExistence type="predicted"/>
<reference evidence="9" key="1">
    <citation type="journal article" date="2016" name="Proc. Natl. Acad. Sci. U.S.A.">
        <title>Comparative genomics of biotechnologically important yeasts.</title>
        <authorList>
            <person name="Riley R."/>
            <person name="Haridas S."/>
            <person name="Wolfe K.H."/>
            <person name="Lopes M.R."/>
            <person name="Hittinger C.T."/>
            <person name="Goeker M."/>
            <person name="Salamov A.A."/>
            <person name="Wisecaver J.H."/>
            <person name="Long T.M."/>
            <person name="Calvey C.H."/>
            <person name="Aerts A.L."/>
            <person name="Barry K.W."/>
            <person name="Choi C."/>
            <person name="Clum A."/>
            <person name="Coughlan A.Y."/>
            <person name="Deshpande S."/>
            <person name="Douglass A.P."/>
            <person name="Hanson S.J."/>
            <person name="Klenk H.-P."/>
            <person name="LaButti K.M."/>
            <person name="Lapidus A."/>
            <person name="Lindquist E.A."/>
            <person name="Lipzen A.M."/>
            <person name="Meier-Kolthoff J.P."/>
            <person name="Ohm R.A."/>
            <person name="Otillar R.P."/>
            <person name="Pangilinan J.L."/>
            <person name="Peng Y."/>
            <person name="Rokas A."/>
            <person name="Rosa C.A."/>
            <person name="Scheuner C."/>
            <person name="Sibirny A.A."/>
            <person name="Slot J.C."/>
            <person name="Stielow J.B."/>
            <person name="Sun H."/>
            <person name="Kurtzman C.P."/>
            <person name="Blackwell M."/>
            <person name="Grigoriev I.V."/>
            <person name="Jeffries T.W."/>
        </authorList>
    </citation>
    <scope>NUCLEOTIDE SEQUENCE [LARGE SCALE GENOMIC DNA]</scope>
    <source>
        <strain evidence="9">NRRL Y-1626</strain>
    </source>
</reference>
<evidence type="ECO:0000313" key="8">
    <source>
        <dbReference type="EMBL" id="OBA28266.1"/>
    </source>
</evidence>
<feature type="compositionally biased region" description="Low complexity" evidence="6">
    <location>
        <begin position="47"/>
        <end position="58"/>
    </location>
</feature>
<feature type="domain" description="EF-hand" evidence="7">
    <location>
        <begin position="292"/>
        <end position="327"/>
    </location>
</feature>
<dbReference type="GO" id="GO:0005509">
    <property type="term" value="F:calcium ion binding"/>
    <property type="evidence" value="ECO:0007669"/>
    <property type="project" value="InterPro"/>
</dbReference>
<feature type="compositionally biased region" description="Low complexity" evidence="6">
    <location>
        <begin position="85"/>
        <end position="108"/>
    </location>
</feature>
<evidence type="ECO:0000313" key="9">
    <source>
        <dbReference type="Proteomes" id="UP000092321"/>
    </source>
</evidence>
<evidence type="ECO:0000259" key="7">
    <source>
        <dbReference type="PROSITE" id="PS50222"/>
    </source>
</evidence>
<dbReference type="AlphaFoldDB" id="A0A1B7THQ5"/>
<dbReference type="InterPro" id="IPR011992">
    <property type="entry name" value="EF-hand-dom_pair"/>
</dbReference>
<evidence type="ECO:0000256" key="3">
    <source>
        <dbReference type="ARBA" id="ARBA00022723"/>
    </source>
</evidence>
<dbReference type="GO" id="GO:0005737">
    <property type="term" value="C:cytoplasm"/>
    <property type="evidence" value="ECO:0007669"/>
    <property type="project" value="UniProtKB-SubCell"/>
</dbReference>
<keyword evidence="9" id="KW-1185">Reference proteome</keyword>
<dbReference type="GO" id="GO:0048306">
    <property type="term" value="F:calcium-dependent protein binding"/>
    <property type="evidence" value="ECO:0007669"/>
    <property type="project" value="UniProtKB-ARBA"/>
</dbReference>
<dbReference type="Proteomes" id="UP000092321">
    <property type="component" value="Unassembled WGS sequence"/>
</dbReference>
<dbReference type="InterPro" id="IPR002048">
    <property type="entry name" value="EF_hand_dom"/>
</dbReference>
<keyword evidence="4" id="KW-0677">Repeat</keyword>
<keyword evidence="3" id="KW-0479">Metal-binding</keyword>
<feature type="compositionally biased region" description="Low complexity" evidence="6">
    <location>
        <begin position="250"/>
        <end position="264"/>
    </location>
</feature>
<feature type="region of interest" description="Disordered" evidence="6">
    <location>
        <begin position="1"/>
        <end position="115"/>
    </location>
</feature>
<comment type="subcellular location">
    <subcellularLocation>
        <location evidence="1">Cytoplasm</location>
    </subcellularLocation>
</comment>
<dbReference type="EMBL" id="LXPE01000004">
    <property type="protein sequence ID" value="OBA28266.1"/>
    <property type="molecule type" value="Genomic_DNA"/>
</dbReference>
<name>A0A1B7THQ5_9ASCO</name>
<evidence type="ECO:0000256" key="6">
    <source>
        <dbReference type="SAM" id="MobiDB-lite"/>
    </source>
</evidence>
<dbReference type="PANTHER" id="PTHR46212:SF3">
    <property type="entry name" value="GH27120P"/>
    <property type="match status" value="1"/>
</dbReference>
<feature type="compositionally biased region" description="Low complexity" evidence="6">
    <location>
        <begin position="169"/>
        <end position="180"/>
    </location>
</feature>
<dbReference type="Pfam" id="PF13499">
    <property type="entry name" value="EF-hand_7"/>
    <property type="match status" value="1"/>
</dbReference>
<gene>
    <name evidence="8" type="ORF">HANVADRAFT_51588</name>
</gene>
<organism evidence="8 9">
    <name type="scientific">Hanseniaspora valbyensis NRRL Y-1626</name>
    <dbReference type="NCBI Taxonomy" id="766949"/>
    <lineage>
        <taxon>Eukaryota</taxon>
        <taxon>Fungi</taxon>
        <taxon>Dikarya</taxon>
        <taxon>Ascomycota</taxon>
        <taxon>Saccharomycotina</taxon>
        <taxon>Saccharomycetes</taxon>
        <taxon>Saccharomycodales</taxon>
        <taxon>Saccharomycodaceae</taxon>
        <taxon>Hanseniaspora</taxon>
    </lineage>
</organism>
<feature type="compositionally biased region" description="Pro residues" evidence="6">
    <location>
        <begin position="140"/>
        <end position="154"/>
    </location>
</feature>
<comment type="caution">
    <text evidence="8">The sequence shown here is derived from an EMBL/GenBank/DDBJ whole genome shotgun (WGS) entry which is preliminary data.</text>
</comment>
<dbReference type="PANTHER" id="PTHR46212">
    <property type="entry name" value="PEFLIN"/>
    <property type="match status" value="1"/>
</dbReference>
<dbReference type="SUPFAM" id="SSF47473">
    <property type="entry name" value="EF-hand"/>
    <property type="match status" value="1"/>
</dbReference>
<keyword evidence="5" id="KW-0106">Calcium</keyword>
<feature type="region of interest" description="Disordered" evidence="6">
    <location>
        <begin position="224"/>
        <end position="264"/>
    </location>
</feature>
<dbReference type="PROSITE" id="PS00018">
    <property type="entry name" value="EF_HAND_1"/>
    <property type="match status" value="2"/>
</dbReference>
<dbReference type="Gene3D" id="1.10.238.10">
    <property type="entry name" value="EF-hand"/>
    <property type="match status" value="1"/>
</dbReference>
<dbReference type="OrthoDB" id="186625at2759"/>
<dbReference type="InterPro" id="IPR018247">
    <property type="entry name" value="EF_Hand_1_Ca_BS"/>
</dbReference>
<evidence type="ECO:0000256" key="4">
    <source>
        <dbReference type="ARBA" id="ARBA00022737"/>
    </source>
</evidence>
<dbReference type="InterPro" id="IPR051426">
    <property type="entry name" value="Peflin/Sorcin_CaBP"/>
</dbReference>
<feature type="compositionally biased region" description="Polar residues" evidence="6">
    <location>
        <begin position="225"/>
        <end position="241"/>
    </location>
</feature>
<evidence type="ECO:0000256" key="2">
    <source>
        <dbReference type="ARBA" id="ARBA00022490"/>
    </source>
</evidence>
<evidence type="ECO:0000256" key="5">
    <source>
        <dbReference type="ARBA" id="ARBA00022837"/>
    </source>
</evidence>
<feature type="domain" description="EF-hand" evidence="7">
    <location>
        <begin position="359"/>
        <end position="394"/>
    </location>
</feature>
<feature type="compositionally biased region" description="Basic and acidic residues" evidence="6">
    <location>
        <begin position="28"/>
        <end position="43"/>
    </location>
</feature>
<sequence>MGKKVNYSQGDNLPLYATPEQSLQQQKNLDRQRQYREENERKKLMLKQDLFLQKQQQQTREELLQKMNGGPNKRLSSSNANKRPSGVSSSSNGNNRGEGGRNSSYSNEYQHQQQHKPIPLTNAHIYSNQQNIPSNMQPHKPQPPPHTQPSPPPRNISQQYMIPGGLDGQYKQQQPPPQKQMYNYQPEQQQFSQSYQQQQQPIAIQPNYIAQDLSFNSIGSGGTSGNMNHYNNNDGFNHSNPLQPPMPYQNSSLSSPSSSSTLSNNMLKNLSINSQQAPLLSSNSNNSFQPDDPKEVATQLFHKYDVSKSGRLTAHELQQVLQNDDFSKFKISSIDSIINLFGVSRFNSLNLNEFIYMYHKLSKWRDVYIKNDANGSHTLTTLEFTESVKSMGYKIPIEVVENLFDQFSEFVGGSKCLKFDRFVESVIWLIRLTKVFRQFDIENNGVGIVEYKDFIDISLYLGKFLPR</sequence>
<feature type="region of interest" description="Disordered" evidence="6">
    <location>
        <begin position="130"/>
        <end position="180"/>
    </location>
</feature>
<evidence type="ECO:0000256" key="1">
    <source>
        <dbReference type="ARBA" id="ARBA00004496"/>
    </source>
</evidence>
<feature type="compositionally biased region" description="Polar residues" evidence="6">
    <location>
        <begin position="1"/>
        <end position="11"/>
    </location>
</feature>
<dbReference type="PROSITE" id="PS50222">
    <property type="entry name" value="EF_HAND_2"/>
    <property type="match status" value="2"/>
</dbReference>
<accession>A0A1B7THQ5</accession>
<protein>
    <submittedName>
        <fullName evidence="8">EF-hand</fullName>
    </submittedName>
</protein>
<keyword evidence="2" id="KW-0963">Cytoplasm</keyword>